<gene>
    <name evidence="2" type="ORF">LTR69_000083</name>
</gene>
<evidence type="ECO:0000313" key="3">
    <source>
        <dbReference type="Proteomes" id="UP001345691"/>
    </source>
</evidence>
<accession>A0ABR0JRL3</accession>
<organism evidence="2 3">
    <name type="scientific">Exophiala sideris</name>
    <dbReference type="NCBI Taxonomy" id="1016849"/>
    <lineage>
        <taxon>Eukaryota</taxon>
        <taxon>Fungi</taxon>
        <taxon>Dikarya</taxon>
        <taxon>Ascomycota</taxon>
        <taxon>Pezizomycotina</taxon>
        <taxon>Eurotiomycetes</taxon>
        <taxon>Chaetothyriomycetidae</taxon>
        <taxon>Chaetothyriales</taxon>
        <taxon>Herpotrichiellaceae</taxon>
        <taxon>Exophiala</taxon>
    </lineage>
</organism>
<feature type="region of interest" description="Disordered" evidence="1">
    <location>
        <begin position="54"/>
        <end position="104"/>
    </location>
</feature>
<evidence type="ECO:0000256" key="1">
    <source>
        <dbReference type="SAM" id="MobiDB-lite"/>
    </source>
</evidence>
<feature type="compositionally biased region" description="Basic and acidic residues" evidence="1">
    <location>
        <begin position="54"/>
        <end position="69"/>
    </location>
</feature>
<evidence type="ECO:0000313" key="2">
    <source>
        <dbReference type="EMBL" id="KAK5067966.1"/>
    </source>
</evidence>
<feature type="compositionally biased region" description="Basic and acidic residues" evidence="1">
    <location>
        <begin position="90"/>
        <end position="104"/>
    </location>
</feature>
<comment type="caution">
    <text evidence="2">The sequence shown here is derived from an EMBL/GenBank/DDBJ whole genome shotgun (WGS) entry which is preliminary data.</text>
</comment>
<sequence>MCVRTKTSWGCGHEFKTTNECHSSRCQGLERYHYEKGRDCRDCKEGGHAITRGREGKGRYAQELSRRNSAESSNESLDVGSGISPWANPNKREKEWHSPSRKKADDAWLQEHVDRYSDLQTIRDSISGSDRASTTVYSPIRRNEKVYEYEEDQQHDRISSDYEYRRRPSTTSRAMKIELRITARLIIDADTIAKRALEAPTAVQSTSIVDTSQLQPRIRPTIIMNLMTPDMGLTVREPHLATVMVTQSRLRRPSRTAIPPNHVL</sequence>
<reference evidence="2 3" key="1">
    <citation type="submission" date="2023-08" db="EMBL/GenBank/DDBJ databases">
        <title>Black Yeasts Isolated from many extreme environments.</title>
        <authorList>
            <person name="Coleine C."/>
            <person name="Stajich J.E."/>
            <person name="Selbmann L."/>
        </authorList>
    </citation>
    <scope>NUCLEOTIDE SEQUENCE [LARGE SCALE GENOMIC DNA]</scope>
    <source>
        <strain evidence="2 3">CCFEE 6328</strain>
    </source>
</reference>
<proteinExistence type="predicted"/>
<keyword evidence="3" id="KW-1185">Reference proteome</keyword>
<dbReference type="Proteomes" id="UP001345691">
    <property type="component" value="Unassembled WGS sequence"/>
</dbReference>
<dbReference type="EMBL" id="JAVRRF010000001">
    <property type="protein sequence ID" value="KAK5067966.1"/>
    <property type="molecule type" value="Genomic_DNA"/>
</dbReference>
<protein>
    <submittedName>
        <fullName evidence="2">Uncharacterized protein</fullName>
    </submittedName>
</protein>
<name>A0ABR0JRL3_9EURO</name>